<dbReference type="Pfam" id="PF18962">
    <property type="entry name" value="Por_Secre_tail"/>
    <property type="match status" value="1"/>
</dbReference>
<sequence>MDNEAVAAVAVQGANVYVTGWFSSTTLSLGAITLANAHNGNNIFVAKLTDAGSTSAFTWGQQVGGVEEDKAYALAVNGNSVYIAGKISGPVTFGGIPLTSDGYEDAFLAKLTDMGMSGTFVWAQKFGCTGGFERAVATCLTVKDSKVYLAGQFYGATGRFGSFTVPNAGSAGTEEIFVAKIIDAGSTASVSWAKSAGGATLDKVNALALRGDDLYLAGRFDQTGANFEGIHLTSSGAFDGFVAKLKDYGREAHFSWAQKIGGLYAEVASAVAVNGTSIYVAGRFSSPSVAWGSTTLYNTDSNASTTYTTDVFVAQLMDSGPAATLNWVTGAGGLREDEASVLALSGTTLYVGGSLQPAASFGSHTITSPTTNPNNSFAFLTALTAAPLRTNKPAFLPGVRFYPNPACSSARVEIPAVPSITYASLTLRNIVGQVVRTQSIRLAASGTAAEVSVLGLTPGIYQMQVQAGNQSVSHSLAVE</sequence>
<organism evidence="2 3">
    <name type="scientific">Hymenobacter volaticus</name>
    <dbReference type="NCBI Taxonomy" id="2932254"/>
    <lineage>
        <taxon>Bacteria</taxon>
        <taxon>Pseudomonadati</taxon>
        <taxon>Bacteroidota</taxon>
        <taxon>Cytophagia</taxon>
        <taxon>Cytophagales</taxon>
        <taxon>Hymenobacteraceae</taxon>
        <taxon>Hymenobacter</taxon>
    </lineage>
</organism>
<keyword evidence="2" id="KW-0614">Plasmid</keyword>
<evidence type="ECO:0000313" key="2">
    <source>
        <dbReference type="EMBL" id="UOQ68761.1"/>
    </source>
</evidence>
<dbReference type="NCBIfam" id="TIGR04183">
    <property type="entry name" value="Por_Secre_tail"/>
    <property type="match status" value="1"/>
</dbReference>
<protein>
    <submittedName>
        <fullName evidence="2">T9SS type A sorting domain-containing protein</fullName>
    </submittedName>
</protein>
<reference evidence="2" key="1">
    <citation type="submission" date="2022-04" db="EMBL/GenBank/DDBJ databases">
        <title>Hymenobacter sp. isolated from the air.</title>
        <authorList>
            <person name="Won M."/>
            <person name="Lee C.-M."/>
            <person name="Woen H.-Y."/>
            <person name="Kwon S.-W."/>
        </authorList>
    </citation>
    <scope>NUCLEOTIDE SEQUENCE</scope>
    <source>
        <strain evidence="2">5420S-77</strain>
        <plasmid evidence="2">unnamed2</plasmid>
    </source>
</reference>
<dbReference type="InterPro" id="IPR026444">
    <property type="entry name" value="Secre_tail"/>
</dbReference>
<proteinExistence type="predicted"/>
<evidence type="ECO:0000313" key="3">
    <source>
        <dbReference type="Proteomes" id="UP000830401"/>
    </source>
</evidence>
<keyword evidence="3" id="KW-1185">Reference proteome</keyword>
<name>A0ABY4GDD9_9BACT</name>
<evidence type="ECO:0000259" key="1">
    <source>
        <dbReference type="Pfam" id="PF18962"/>
    </source>
</evidence>
<dbReference type="Proteomes" id="UP000830401">
    <property type="component" value="Plasmid unnamed2"/>
</dbReference>
<accession>A0ABY4GDD9</accession>
<feature type="domain" description="Secretion system C-terminal sorting" evidence="1">
    <location>
        <begin position="402"/>
        <end position="475"/>
    </location>
</feature>
<geneLocation type="plasmid" evidence="2 3">
    <name>unnamed2</name>
</geneLocation>
<gene>
    <name evidence="2" type="ORF">MUN86_25085</name>
</gene>
<dbReference type="RefSeq" id="WP_245126281.1">
    <property type="nucleotide sequence ID" value="NZ_CP095063.1"/>
</dbReference>
<dbReference type="EMBL" id="CP095063">
    <property type="protein sequence ID" value="UOQ68761.1"/>
    <property type="molecule type" value="Genomic_DNA"/>
</dbReference>